<gene>
    <name evidence="3" type="ORF">SCF082_LOCUS32215</name>
</gene>
<comment type="caution">
    <text evidence="3">The sequence shown here is derived from an EMBL/GenBank/DDBJ whole genome shotgun (WGS) entry which is preliminary data.</text>
</comment>
<proteinExistence type="predicted"/>
<evidence type="ECO:0000256" key="1">
    <source>
        <dbReference type="SAM" id="MobiDB-lite"/>
    </source>
</evidence>
<name>A0ABP0ND94_9DINO</name>
<keyword evidence="2" id="KW-0812">Transmembrane</keyword>
<accession>A0ABP0ND94</accession>
<organism evidence="3 4">
    <name type="scientific">Durusdinium trenchii</name>
    <dbReference type="NCBI Taxonomy" id="1381693"/>
    <lineage>
        <taxon>Eukaryota</taxon>
        <taxon>Sar</taxon>
        <taxon>Alveolata</taxon>
        <taxon>Dinophyceae</taxon>
        <taxon>Suessiales</taxon>
        <taxon>Symbiodiniaceae</taxon>
        <taxon>Durusdinium</taxon>
    </lineage>
</organism>
<dbReference type="EMBL" id="CAXAMM010027779">
    <property type="protein sequence ID" value="CAK9061536.1"/>
    <property type="molecule type" value="Genomic_DNA"/>
</dbReference>
<evidence type="ECO:0000313" key="4">
    <source>
        <dbReference type="Proteomes" id="UP001642464"/>
    </source>
</evidence>
<feature type="transmembrane region" description="Helical" evidence="2">
    <location>
        <begin position="454"/>
        <end position="477"/>
    </location>
</feature>
<feature type="compositionally biased region" description="Acidic residues" evidence="1">
    <location>
        <begin position="381"/>
        <end position="412"/>
    </location>
</feature>
<feature type="transmembrane region" description="Helical" evidence="2">
    <location>
        <begin position="131"/>
        <end position="149"/>
    </location>
</feature>
<feature type="region of interest" description="Disordered" evidence="1">
    <location>
        <begin position="380"/>
        <end position="424"/>
    </location>
</feature>
<feature type="transmembrane region" description="Helical" evidence="2">
    <location>
        <begin position="46"/>
        <end position="70"/>
    </location>
</feature>
<sequence>MGELDSRRNRARRVCSSLHRLLSCVDHLWQKLRVSCKRRRNSQKRVLFYTAQGIASLGVMIAAIVLYQIILATATSLGDTCGSTVPTNDTDLKAQVLSTSSAVECSNDAFGLSACEYGDLLNVANMMYANFYVNGLQFLVCMIMIYSLGKFTHLPAEKLQFDKKNASRLMMLFGGICKQGPWLTRLLHFVQGILLFGSWLMMILGYCQGNLAYTSACTAYSEGCAYNKARNCQYYYTYCKPDATLLLGCYTQAGRAAFSGRMDIRVLSGVHCVACGILEADAANVMGTDEFYLLDDDSRGTDAWVCNEQLDGCFHTTAWSSILPESTRSRRAPRSIKCGVSTTGGSCEASLGGVVTAAYLSDTLASIACARRLDERRLNETADETAGDDDAADAADDGDDAADGDAGDDGDSDTATSTVTSQQCSWGNPSIEDYFFESSQCTQAGSLVYRLSMLYIYFAGCSYAVFTIFGQIVRLLLNPEPWFFNPVTADENCIFKFLRKVAP</sequence>
<dbReference type="Proteomes" id="UP001642464">
    <property type="component" value="Unassembled WGS sequence"/>
</dbReference>
<keyword evidence="2" id="KW-0472">Membrane</keyword>
<evidence type="ECO:0000256" key="2">
    <source>
        <dbReference type="SAM" id="Phobius"/>
    </source>
</evidence>
<protein>
    <submittedName>
        <fullName evidence="3">Uncharacterized protein</fullName>
    </submittedName>
</protein>
<keyword evidence="4" id="KW-1185">Reference proteome</keyword>
<keyword evidence="2" id="KW-1133">Transmembrane helix</keyword>
<reference evidence="3 4" key="1">
    <citation type="submission" date="2024-02" db="EMBL/GenBank/DDBJ databases">
        <authorList>
            <person name="Chen Y."/>
            <person name="Shah S."/>
            <person name="Dougan E. K."/>
            <person name="Thang M."/>
            <person name="Chan C."/>
        </authorList>
    </citation>
    <scope>NUCLEOTIDE SEQUENCE [LARGE SCALE GENOMIC DNA]</scope>
</reference>
<evidence type="ECO:0000313" key="3">
    <source>
        <dbReference type="EMBL" id="CAK9061536.1"/>
    </source>
</evidence>